<feature type="region of interest" description="Disordered" evidence="1">
    <location>
        <begin position="1"/>
        <end position="29"/>
    </location>
</feature>
<proteinExistence type="predicted"/>
<protein>
    <submittedName>
        <fullName evidence="2">Uncharacterized protein</fullName>
    </submittedName>
</protein>
<gene>
    <name evidence="2" type="ORF">EGK_11251</name>
</gene>
<organism evidence="2">
    <name type="scientific">Macaca mulatta</name>
    <name type="common">Rhesus macaque</name>
    <dbReference type="NCBI Taxonomy" id="9544"/>
    <lineage>
        <taxon>Eukaryota</taxon>
        <taxon>Metazoa</taxon>
        <taxon>Chordata</taxon>
        <taxon>Craniata</taxon>
        <taxon>Vertebrata</taxon>
        <taxon>Euteleostomi</taxon>
        <taxon>Mammalia</taxon>
        <taxon>Eutheria</taxon>
        <taxon>Euarchontoglires</taxon>
        <taxon>Primates</taxon>
        <taxon>Haplorrhini</taxon>
        <taxon>Catarrhini</taxon>
        <taxon>Cercopithecidae</taxon>
        <taxon>Cercopithecinae</taxon>
        <taxon>Macaca</taxon>
    </lineage>
</organism>
<accession>G7MK30</accession>
<dbReference type="Proteomes" id="UP000013456">
    <property type="component" value="Chromosome 2"/>
</dbReference>
<evidence type="ECO:0000256" key="1">
    <source>
        <dbReference type="SAM" id="MobiDB-lite"/>
    </source>
</evidence>
<sequence>MNNSFNKEDRMSSDRKVGSCDRQTKNGAKWHGDVSSLLGFTLIYIQLSTSLQNAGHSFKKQHICSDCEVMDELLCAVCGNKFYYLLLTLTHPSIQ</sequence>
<feature type="compositionally biased region" description="Basic and acidic residues" evidence="1">
    <location>
        <begin position="1"/>
        <end position="24"/>
    </location>
</feature>
<reference evidence="2" key="1">
    <citation type="journal article" date="2011" name="Nat. Biotechnol.">
        <title>Genome sequencing and comparison of two nonhuman primate animal models, the cynomolgus and Chinese rhesus macaques.</title>
        <authorList>
            <person name="Yan G."/>
            <person name="Zhang G."/>
            <person name="Fang X."/>
            <person name="Zhang Y."/>
            <person name="Li C."/>
            <person name="Ling F."/>
            <person name="Cooper D.N."/>
            <person name="Li Q."/>
            <person name="Li Y."/>
            <person name="van Gool A.J."/>
            <person name="Du H."/>
            <person name="Chen J."/>
            <person name="Chen R."/>
            <person name="Zhang P."/>
            <person name="Huang Z."/>
            <person name="Thompson J.R."/>
            <person name="Meng Y."/>
            <person name="Bai Y."/>
            <person name="Wang J."/>
            <person name="Zhuo M."/>
            <person name="Wang T."/>
            <person name="Huang Y."/>
            <person name="Wei L."/>
            <person name="Li J."/>
            <person name="Wang Z."/>
            <person name="Hu H."/>
            <person name="Yang P."/>
            <person name="Le L."/>
            <person name="Stenson P.D."/>
            <person name="Li B."/>
            <person name="Liu X."/>
            <person name="Ball E.V."/>
            <person name="An N."/>
            <person name="Huang Q."/>
            <person name="Zhang Y."/>
            <person name="Fan W."/>
            <person name="Zhang X."/>
            <person name="Li Y."/>
            <person name="Wang W."/>
            <person name="Katze M.G."/>
            <person name="Su B."/>
            <person name="Nielsen R."/>
            <person name="Yang H."/>
            <person name="Wang J."/>
            <person name="Wang X."/>
            <person name="Wang J."/>
        </authorList>
    </citation>
    <scope>NUCLEOTIDE SEQUENCE [LARGE SCALE GENOMIC DNA]</scope>
    <source>
        <strain evidence="2">CR-5</strain>
    </source>
</reference>
<dbReference type="AlphaFoldDB" id="G7MK30"/>
<dbReference type="EMBL" id="CM001254">
    <property type="protein sequence ID" value="EHH16026.1"/>
    <property type="molecule type" value="Genomic_DNA"/>
</dbReference>
<name>G7MK30_MACMU</name>
<evidence type="ECO:0000313" key="2">
    <source>
        <dbReference type="EMBL" id="EHH16026.1"/>
    </source>
</evidence>